<dbReference type="SUPFAM" id="SSF56235">
    <property type="entry name" value="N-terminal nucleophile aminohydrolases (Ntn hydrolases)"/>
    <property type="match status" value="1"/>
</dbReference>
<dbReference type="GO" id="GO:0016811">
    <property type="term" value="F:hydrolase activity, acting on carbon-nitrogen (but not peptide) bonds, in linear amides"/>
    <property type="evidence" value="ECO:0007669"/>
    <property type="project" value="InterPro"/>
</dbReference>
<dbReference type="GO" id="GO:0017000">
    <property type="term" value="P:antibiotic biosynthetic process"/>
    <property type="evidence" value="ECO:0007669"/>
    <property type="project" value="InterPro"/>
</dbReference>
<evidence type="ECO:0000256" key="5">
    <source>
        <dbReference type="PIRSR" id="PIRSR001227-1"/>
    </source>
</evidence>
<feature type="active site" description="Nucleophile" evidence="5">
    <location>
        <position position="257"/>
    </location>
</feature>
<dbReference type="CDD" id="cd03747">
    <property type="entry name" value="Ntn_PGA_like"/>
    <property type="match status" value="1"/>
</dbReference>
<protein>
    <submittedName>
        <fullName evidence="7">Penicillin acylase</fullName>
    </submittedName>
</protein>
<keyword evidence="3" id="KW-0865">Zymogen</keyword>
<comment type="subunit">
    <text evidence="4">Heterodimer of an alpha subunit and a beta subunit processed from the same precursor.</text>
</comment>
<feature type="binding site" evidence="6">
    <location>
        <position position="329"/>
    </location>
    <ligand>
        <name>Ca(2+)</name>
        <dbReference type="ChEBI" id="CHEBI:29108"/>
    </ligand>
</feature>
<dbReference type="Gene3D" id="3.60.20.10">
    <property type="entry name" value="Glutamine Phosphoribosylpyrophosphate, subunit 1, domain 1"/>
    <property type="match status" value="1"/>
</dbReference>
<dbReference type="OrthoDB" id="9760084at2"/>
<dbReference type="InterPro" id="IPR014395">
    <property type="entry name" value="Pen/GL7ACA/AHL_acylase"/>
</dbReference>
<dbReference type="AlphaFoldDB" id="A0A177M2X8"/>
<dbReference type="PIRSF" id="PIRSF001227">
    <property type="entry name" value="Pen_acylase"/>
    <property type="match status" value="1"/>
</dbReference>
<organism evidence="7 8">
    <name type="scientific">Methylomonas methanica</name>
    <dbReference type="NCBI Taxonomy" id="421"/>
    <lineage>
        <taxon>Bacteria</taxon>
        <taxon>Pseudomonadati</taxon>
        <taxon>Pseudomonadota</taxon>
        <taxon>Gammaproteobacteria</taxon>
        <taxon>Methylococcales</taxon>
        <taxon>Methylococcaceae</taxon>
        <taxon>Methylomonas</taxon>
    </lineage>
</organism>
<evidence type="ECO:0000256" key="3">
    <source>
        <dbReference type="ARBA" id="ARBA00023145"/>
    </source>
</evidence>
<evidence type="ECO:0000256" key="2">
    <source>
        <dbReference type="ARBA" id="ARBA00022801"/>
    </source>
</evidence>
<dbReference type="Gene3D" id="1.10.1400.10">
    <property type="match status" value="1"/>
</dbReference>
<reference evidence="7 8" key="1">
    <citation type="submission" date="2016-03" db="EMBL/GenBank/DDBJ databases">
        <authorList>
            <person name="Ploux O."/>
        </authorList>
    </citation>
    <scope>NUCLEOTIDE SEQUENCE [LARGE SCALE GENOMIC DNA]</scope>
    <source>
        <strain evidence="7 8">R-45363</strain>
    </source>
</reference>
<dbReference type="Pfam" id="PF01804">
    <property type="entry name" value="Penicil_amidase"/>
    <property type="match status" value="1"/>
</dbReference>
<keyword evidence="2" id="KW-0378">Hydrolase</keyword>
<dbReference type="Gene3D" id="2.30.120.10">
    <property type="match status" value="1"/>
</dbReference>
<feature type="binding site" evidence="6">
    <location>
        <position position="332"/>
    </location>
    <ligand>
        <name>Ca(2+)</name>
        <dbReference type="ChEBI" id="CHEBI:29108"/>
    </ligand>
</feature>
<gene>
    <name evidence="7" type="ORF">A1332_19525</name>
</gene>
<dbReference type="PANTHER" id="PTHR34218:SF4">
    <property type="entry name" value="ACYL-HOMOSERINE LACTONE ACYLASE QUIP"/>
    <property type="match status" value="1"/>
</dbReference>
<evidence type="ECO:0000313" key="8">
    <source>
        <dbReference type="Proteomes" id="UP000078090"/>
    </source>
</evidence>
<dbReference type="InterPro" id="IPR043146">
    <property type="entry name" value="Penicillin_amidase_N_B-knob"/>
</dbReference>
<evidence type="ECO:0000256" key="1">
    <source>
        <dbReference type="ARBA" id="ARBA00006586"/>
    </source>
</evidence>
<dbReference type="InterPro" id="IPR029055">
    <property type="entry name" value="Ntn_hydrolases_N"/>
</dbReference>
<evidence type="ECO:0000313" key="7">
    <source>
        <dbReference type="EMBL" id="OAH99704.1"/>
    </source>
</evidence>
<dbReference type="PANTHER" id="PTHR34218">
    <property type="entry name" value="PEPTIDASE S45 PENICILLIN AMIDASE"/>
    <property type="match status" value="1"/>
</dbReference>
<dbReference type="GO" id="GO:0046872">
    <property type="term" value="F:metal ion binding"/>
    <property type="evidence" value="ECO:0007669"/>
    <property type="project" value="UniProtKB-KW"/>
</dbReference>
<comment type="caution">
    <text evidence="7">The sequence shown here is derived from an EMBL/GenBank/DDBJ whole genome shotgun (WGS) entry which is preliminary data.</text>
</comment>
<proteinExistence type="inferred from homology"/>
<keyword evidence="6" id="KW-0479">Metal-binding</keyword>
<dbReference type="Gene3D" id="1.10.439.10">
    <property type="entry name" value="Penicillin Amidohydrolase, domain 1"/>
    <property type="match status" value="1"/>
</dbReference>
<keyword evidence="6" id="KW-0106">Calcium</keyword>
<evidence type="ECO:0000256" key="6">
    <source>
        <dbReference type="PIRSR" id="PIRSR001227-2"/>
    </source>
</evidence>
<dbReference type="EMBL" id="LUUG01000101">
    <property type="protein sequence ID" value="OAH99704.1"/>
    <property type="molecule type" value="Genomic_DNA"/>
</dbReference>
<evidence type="ECO:0000256" key="4">
    <source>
        <dbReference type="ARBA" id="ARBA00038735"/>
    </source>
</evidence>
<comment type="similarity">
    <text evidence="1">Belongs to the peptidase S45 family.</text>
</comment>
<name>A0A177M2X8_METMH</name>
<dbReference type="InterPro" id="IPR002692">
    <property type="entry name" value="S45"/>
</dbReference>
<dbReference type="Proteomes" id="UP000078090">
    <property type="component" value="Unassembled WGS sequence"/>
</dbReference>
<accession>A0A177M2X8</accession>
<feature type="binding site" evidence="6">
    <location>
        <position position="186"/>
    </location>
    <ligand>
        <name>Ca(2+)</name>
        <dbReference type="ChEBI" id="CHEBI:29108"/>
    </ligand>
</feature>
<dbReference type="InterPro" id="IPR043147">
    <property type="entry name" value="Penicillin_amidase_A-knob"/>
</dbReference>
<sequence length="785" mass="87063">MRKTRTVFLSICFLTLVLCGLIYSALRASLPTESGELKLPGLATTATVQSDTLGVPSIVASNREDAFRTLGYLHARDRLFQMELMRRKSAGRLAELFGASALKLDRKQRTYQLSRTASTIVQDLPAAQRLTLQAYVEGVNAYIQQARILPPEFLVLRHSPEPWRAEDSILVALGMFQTLNGQEQDERMVSVMEQALPADLLRFLTPDTDSYATVLVGGPSSRRFSQSIPVQAIAALPDVDAHLAQNHVDADNVVAGSNNWVVAGSKTADGRAIVANDMHLGLGVPNIWYRADLKYGDKHIYGVTLPGLPAVVVGGNNDVAWGFTNVTADLVDLVRLELDAANPMRYRTPQGWREFAQHIETIKVKDAAAEDITLQDTVWGPVSDQLLLGQPVAVKWVALERHAVDLGLLEMDNAQSTPQAMTIMNNAGGPAQNVVFADTQGHIGWTYMGRFPKRLGFDGLASRSWADGNLAWQGYIPPDELPRLMDPAQGFIATANNRTLGNDYPHVIAHNWALGYRAFRIAELLHDRQGLTEQDLLTIQLDSRGGALDYFQQLALAELRDLHNKESDLQEVERALQAWDGHMRVSSIGAAFLQEFRKRLAEEVFAKVVAACRVHDPDFRYAWREMETPLRQLLTERPTGLLSSRYHDDWRLMIVDILRQTHEALHRQYPETELAKLTWGQTHGVNLQHPFSRVAPLLGNVLDMPAFASDGCASVCVRVMDNGHGASERLVLSPAHPEDAIFHMPGGQSGHVLSPHYRDQQQSWQDGLATPLQANAKPEILSFVP</sequence>
<dbReference type="InterPro" id="IPR023343">
    <property type="entry name" value="Penicillin_amidase_dom1"/>
</dbReference>
<feature type="binding site" evidence="6">
    <location>
        <position position="331"/>
    </location>
    <ligand>
        <name>Ca(2+)</name>
        <dbReference type="ChEBI" id="CHEBI:29108"/>
    </ligand>
</feature>
<comment type="cofactor">
    <cofactor evidence="6">
        <name>Ca(2+)</name>
        <dbReference type="ChEBI" id="CHEBI:29108"/>
    </cofactor>
    <text evidence="6">Binds 1 Ca(2+) ion per dimer.</text>
</comment>